<dbReference type="GO" id="GO:0046872">
    <property type="term" value="F:metal ion binding"/>
    <property type="evidence" value="ECO:0007669"/>
    <property type="project" value="UniProtKB-KW"/>
</dbReference>
<evidence type="ECO:0000256" key="1">
    <source>
        <dbReference type="ARBA" id="ARBA00022691"/>
    </source>
</evidence>
<dbReference type="SFLD" id="SFLDG01099">
    <property type="entry name" value="Uncharacterised_Radical_SAM_Su"/>
    <property type="match status" value="1"/>
</dbReference>
<evidence type="ECO:0000256" key="3">
    <source>
        <dbReference type="ARBA" id="ARBA00023004"/>
    </source>
</evidence>
<dbReference type="InterPro" id="IPR058240">
    <property type="entry name" value="rSAM_sf"/>
</dbReference>
<feature type="domain" description="Radical SAM core" evidence="7">
    <location>
        <begin position="81"/>
        <end position="213"/>
    </location>
</feature>
<reference evidence="8 9" key="1">
    <citation type="submission" date="2014-06" db="EMBL/GenBank/DDBJ databases">
        <title>Draft genome sequence of iron oxidizing acidophile Leptospirillum ferriphilum DSM14647.</title>
        <authorList>
            <person name="Cardenas J.P."/>
            <person name="Lazcano M."/>
            <person name="Ossandon F.J."/>
            <person name="Corbett M."/>
            <person name="Holmes D.S."/>
            <person name="Watkin E."/>
        </authorList>
    </citation>
    <scope>NUCLEOTIDE SEQUENCE [LARGE SCALE GENOMIC DNA]</scope>
    <source>
        <strain evidence="8 9">DSM 14647</strain>
    </source>
</reference>
<dbReference type="InterPro" id="IPR013785">
    <property type="entry name" value="Aldolase_TIM"/>
</dbReference>
<dbReference type="InterPro" id="IPR040085">
    <property type="entry name" value="MJ0674-like"/>
</dbReference>
<comment type="caution">
    <text evidence="8">The sequence shown here is derived from an EMBL/GenBank/DDBJ whole genome shotgun (WGS) entry which is preliminary data.</text>
</comment>
<evidence type="ECO:0000256" key="2">
    <source>
        <dbReference type="ARBA" id="ARBA00022723"/>
    </source>
</evidence>
<evidence type="ECO:0000259" key="7">
    <source>
        <dbReference type="Pfam" id="PF04055"/>
    </source>
</evidence>
<dbReference type="PANTHER" id="PTHR43075">
    <property type="entry name" value="FORMATE LYASE ACTIVATING ENZYME, PUTATIVE (AFU_ORTHOLOGUE AFUA_2G15630)-RELATED"/>
    <property type="match status" value="1"/>
</dbReference>
<evidence type="ECO:0000313" key="8">
    <source>
        <dbReference type="EMBL" id="KGA93348.1"/>
    </source>
</evidence>
<dbReference type="PATRIC" id="fig|178606.4.peg.1974"/>
<dbReference type="EMBL" id="JPGK01000007">
    <property type="protein sequence ID" value="KGA93348.1"/>
    <property type="molecule type" value="Genomic_DNA"/>
</dbReference>
<dbReference type="AlphaFoldDB" id="A0A094W781"/>
<dbReference type="SUPFAM" id="SSF102114">
    <property type="entry name" value="Radical SAM enzymes"/>
    <property type="match status" value="1"/>
</dbReference>
<dbReference type="InterPro" id="IPR016431">
    <property type="entry name" value="Pyrv-formate_lyase-activ_prd"/>
</dbReference>
<dbReference type="OMA" id="WNSNMYL"/>
<evidence type="ECO:0000313" key="9">
    <source>
        <dbReference type="Proteomes" id="UP000029452"/>
    </source>
</evidence>
<proteinExistence type="predicted"/>
<keyword evidence="1 5" id="KW-0949">S-adenosyl-L-methionine</keyword>
<organism evidence="8 9">
    <name type="scientific">Leptospirillum ferriphilum</name>
    <dbReference type="NCBI Taxonomy" id="178606"/>
    <lineage>
        <taxon>Bacteria</taxon>
        <taxon>Pseudomonadati</taxon>
        <taxon>Nitrospirota</taxon>
        <taxon>Nitrospiria</taxon>
        <taxon>Nitrospirales</taxon>
        <taxon>Nitrospiraceae</taxon>
        <taxon>Leptospirillum</taxon>
    </lineage>
</organism>
<evidence type="ECO:0000256" key="4">
    <source>
        <dbReference type="ARBA" id="ARBA00023014"/>
    </source>
</evidence>
<dbReference type="PANTHER" id="PTHR43075:SF1">
    <property type="entry name" value="FORMATE LYASE ACTIVATING ENZYME, PUTATIVE (AFU_ORTHOLOGUE AFUA_2G15630)-RELATED"/>
    <property type="match status" value="1"/>
</dbReference>
<dbReference type="Proteomes" id="UP000029452">
    <property type="component" value="Unassembled WGS sequence"/>
</dbReference>
<name>A0A094W781_9BACT</name>
<keyword evidence="3 5" id="KW-0408">Iron</keyword>
<accession>A0A094W781</accession>
<dbReference type="Gene3D" id="3.20.20.70">
    <property type="entry name" value="Aldolase class I"/>
    <property type="match status" value="1"/>
</dbReference>
<feature type="binding site" evidence="5">
    <location>
        <position position="89"/>
    </location>
    <ligand>
        <name>[4Fe-4S] cluster</name>
        <dbReference type="ChEBI" id="CHEBI:49883"/>
        <note>4Fe-4S-S-AdoMet</note>
    </ligand>
</feature>
<dbReference type="RefSeq" id="WP_014961613.1">
    <property type="nucleotide sequence ID" value="NZ_JPGK01000007.1"/>
</dbReference>
<dbReference type="SFLD" id="SFLDS00029">
    <property type="entry name" value="Radical_SAM"/>
    <property type="match status" value="1"/>
</dbReference>
<sequence>MEHDRMPDLSTVRDPESRLLVEKAYAFLDSCTVCPRECGINRKEGELGTCRTGVLPKISAYNLHFGEEPAISGTRGSGTVFFASCNLSCDFCQNFPISQMDYGRPVTPERLSRIYLELEARGAHNINLVTPSHIVPPVLHSLVLAREAGLGIPVVYNSNGYDSVSMLRLLEGWIDVYLPDMKYSSDLWARRISKADGYVFHNRSAVAEMFRQVGPLRLDEEGIAQKGLLIRHLIMPNELGGWENSARFIRHELGESVAVSLMAQYFPTNRARSRPLISRRITEEEYERALDVLFAENLMEGYVQEYDARWEDTSAPAPRPSDSLSEQESRSA</sequence>
<evidence type="ECO:0000256" key="6">
    <source>
        <dbReference type="SAM" id="MobiDB-lite"/>
    </source>
</evidence>
<comment type="cofactor">
    <cofactor evidence="5">
        <name>[4Fe-4S] cluster</name>
        <dbReference type="ChEBI" id="CHEBI:49883"/>
    </cofactor>
    <text evidence="5">Binds 1 [4Fe-4S] cluster. The cluster is coordinated with 3 cysteines and an exchangeable S-adenosyl-L-methionine.</text>
</comment>
<feature type="binding site" evidence="5">
    <location>
        <position position="92"/>
    </location>
    <ligand>
        <name>[4Fe-4S] cluster</name>
        <dbReference type="ChEBI" id="CHEBI:49883"/>
        <note>4Fe-4S-S-AdoMet</note>
    </ligand>
</feature>
<dbReference type="Pfam" id="PF04055">
    <property type="entry name" value="Radical_SAM"/>
    <property type="match status" value="1"/>
</dbReference>
<gene>
    <name evidence="8" type="ORF">LptCag_0384</name>
</gene>
<keyword evidence="4 5" id="KW-0411">Iron-sulfur</keyword>
<dbReference type="GO" id="GO:0051536">
    <property type="term" value="F:iron-sulfur cluster binding"/>
    <property type="evidence" value="ECO:0007669"/>
    <property type="project" value="UniProtKB-KW"/>
</dbReference>
<dbReference type="PIRSF" id="PIRSF004869">
    <property type="entry name" value="PflX_prd"/>
    <property type="match status" value="1"/>
</dbReference>
<evidence type="ECO:0000256" key="5">
    <source>
        <dbReference type="PIRSR" id="PIRSR004869-50"/>
    </source>
</evidence>
<feature type="region of interest" description="Disordered" evidence="6">
    <location>
        <begin position="309"/>
        <end position="332"/>
    </location>
</feature>
<keyword evidence="2 5" id="KW-0479">Metal-binding</keyword>
<dbReference type="InterPro" id="IPR007197">
    <property type="entry name" value="rSAM"/>
</dbReference>
<protein>
    <submittedName>
        <fullName evidence="8">Radical activating enzyme</fullName>
    </submittedName>
</protein>
<dbReference type="GO" id="GO:0003824">
    <property type="term" value="F:catalytic activity"/>
    <property type="evidence" value="ECO:0007669"/>
    <property type="project" value="InterPro"/>
</dbReference>
<feature type="binding site" evidence="5">
    <location>
        <position position="85"/>
    </location>
    <ligand>
        <name>[4Fe-4S] cluster</name>
        <dbReference type="ChEBI" id="CHEBI:49883"/>
        <note>4Fe-4S-S-AdoMet</note>
    </ligand>
</feature>